<protein>
    <recommendedName>
        <fullName evidence="3">PiggyBac transposable element-derived protein domain-containing protein</fullName>
    </recommendedName>
</protein>
<dbReference type="InterPro" id="IPR036397">
    <property type="entry name" value="RNaseH_sf"/>
</dbReference>
<comment type="caution">
    <text evidence="1">The sequence shown here is derived from an EMBL/GenBank/DDBJ whole genome shotgun (WGS) entry which is preliminary data.</text>
</comment>
<dbReference type="EMBL" id="JARBHB010000007">
    <property type="protein sequence ID" value="KAJ8878498.1"/>
    <property type="molecule type" value="Genomic_DNA"/>
</dbReference>
<name>A0ABQ9H2T6_9NEOP</name>
<accession>A0ABQ9H2T6</accession>
<dbReference type="Proteomes" id="UP001159363">
    <property type="component" value="Chromosome 6"/>
</dbReference>
<proteinExistence type="predicted"/>
<dbReference type="Gene3D" id="3.30.420.10">
    <property type="entry name" value="Ribonuclease H-like superfamily/Ribonuclease H"/>
    <property type="match status" value="1"/>
</dbReference>
<organism evidence="1 2">
    <name type="scientific">Dryococelus australis</name>
    <dbReference type="NCBI Taxonomy" id="614101"/>
    <lineage>
        <taxon>Eukaryota</taxon>
        <taxon>Metazoa</taxon>
        <taxon>Ecdysozoa</taxon>
        <taxon>Arthropoda</taxon>
        <taxon>Hexapoda</taxon>
        <taxon>Insecta</taxon>
        <taxon>Pterygota</taxon>
        <taxon>Neoptera</taxon>
        <taxon>Polyneoptera</taxon>
        <taxon>Phasmatodea</taxon>
        <taxon>Verophasmatodea</taxon>
        <taxon>Anareolatae</taxon>
        <taxon>Phasmatidae</taxon>
        <taxon>Eurycanthinae</taxon>
        <taxon>Dryococelus</taxon>
    </lineage>
</organism>
<sequence length="891" mass="100009">MKRQNIFIVAEYHLVTANLDKEYDRNYNEHSGALLFDIASPENLSTEHNDRILAKCAGYAAHPPEHRVRNEARSTQSYVGINYMVTATAFSLVGIVPDDADGFSRGSPVYSTLSFRCCSILHPHRPSNLDIKSHPNLFTQSCRGCGLHAVREHFILSTARWSYRGAFSCAWRSGQITCFPPRRAGFYSRRGRSRIFARGTMPLAGRFSRGSPVSPALAFHRCSILTSPTTTETLARLARRSDKALGVRVTVARIAPSLLDLGRAVTLLVRRGWPLRSPDFPCLNFSLMGHRENLVYETSIDLDEDLVTGSLWLLEQFVSIHHAIETKMLVFHQEEPGTIPGGVTHRIRRSYAATSWYWTTQCTTARDDRHLVGMPVTDIKASSTVLAGHWSTTTGVDLSASTVRHHLLQAQQMASMPLRRLPWQNVVFSDESRFNLSYNDGGIRVRRYRGDRNLAASIVEQHSGQAASVMVWGAIGYNMRSKLLGIEGNLNGNCYTREVLDTQVLPLLQASPHAIFQQYNVHHMWRGMCRPSSMNDGYYCFSGLHIRLTCYQSNMSGIWLVGDLFVTDLQQLLLVLCGLSHKPPRLKSAMYLRLFWRYEKQKRGSYKDDTDPCTYHPSAFTRKVLKWRAVFLLYHLTFPDVDLVANTSNIDALTRGFCRKCSNLVASLLEPFDKDATTDHGLNTAISVDPQVEGKWFTAGLTTKSPVKAVSKGTESCIRPHALPADRVRDSCSRHRLKMSRQPELPAPTYTTLRDSSRAIFHSPNRPTCACPRRSQCGHIAALELLNWGHNTPTNPTRRNLISSQRKGRIFQRPANTLIVQISSGYCEHCDIPSSCDVVSVCGIVVVGIPRMSSVSNDDVLLRIKQEKLCVWDTANKRKCATFGHSIGLNN</sequence>
<evidence type="ECO:0000313" key="2">
    <source>
        <dbReference type="Proteomes" id="UP001159363"/>
    </source>
</evidence>
<evidence type="ECO:0000313" key="1">
    <source>
        <dbReference type="EMBL" id="KAJ8878498.1"/>
    </source>
</evidence>
<evidence type="ECO:0008006" key="3">
    <source>
        <dbReference type="Google" id="ProtNLM"/>
    </source>
</evidence>
<reference evidence="1 2" key="1">
    <citation type="submission" date="2023-02" db="EMBL/GenBank/DDBJ databases">
        <title>LHISI_Scaffold_Assembly.</title>
        <authorList>
            <person name="Stuart O.P."/>
            <person name="Cleave R."/>
            <person name="Magrath M.J.L."/>
            <person name="Mikheyev A.S."/>
        </authorList>
    </citation>
    <scope>NUCLEOTIDE SEQUENCE [LARGE SCALE GENOMIC DNA]</scope>
    <source>
        <strain evidence="1">Daus_M_001</strain>
        <tissue evidence="1">Leg muscle</tissue>
    </source>
</reference>
<gene>
    <name evidence="1" type="ORF">PR048_019076</name>
</gene>
<keyword evidence="2" id="KW-1185">Reference proteome</keyword>